<dbReference type="Proteomes" id="UP000705283">
    <property type="component" value="Unassembled WGS sequence"/>
</dbReference>
<dbReference type="Pfam" id="PF08238">
    <property type="entry name" value="Sel1"/>
    <property type="match status" value="3"/>
</dbReference>
<reference evidence="2" key="1">
    <citation type="submission" date="2020-11" db="EMBL/GenBank/DDBJ databases">
        <authorList>
            <person name="Lee S.D."/>
        </authorList>
    </citation>
    <scope>NUCLEOTIDE SEQUENCE</scope>
    <source>
        <strain evidence="2">SAP-2</strain>
    </source>
</reference>
<comment type="caution">
    <text evidence="2">The sequence shown here is derived from an EMBL/GenBank/DDBJ whole genome shotgun (WGS) entry which is preliminary data.</text>
</comment>
<feature type="domain" description="DUF4034" evidence="1">
    <location>
        <begin position="11"/>
        <end position="274"/>
    </location>
</feature>
<dbReference type="EMBL" id="JADMKS010000003">
    <property type="protein sequence ID" value="MBF6636572.1"/>
    <property type="molecule type" value="Genomic_DNA"/>
</dbReference>
<reference evidence="2" key="2">
    <citation type="submission" date="2022-09" db="EMBL/GenBank/DDBJ databases">
        <title>Rouxiella aceris sp. nov., isolated from tree sap and emended description of the genus Rhouxiella.</title>
        <authorList>
            <person name="Kim I.S."/>
        </authorList>
    </citation>
    <scope>NUCLEOTIDE SEQUENCE</scope>
    <source>
        <strain evidence="2">SAP-2</strain>
    </source>
</reference>
<dbReference type="Gene3D" id="1.25.40.10">
    <property type="entry name" value="Tetratricopeptide repeat domain"/>
    <property type="match status" value="1"/>
</dbReference>
<dbReference type="InterPro" id="IPR011990">
    <property type="entry name" value="TPR-like_helical_dom_sf"/>
</dbReference>
<evidence type="ECO:0000313" key="3">
    <source>
        <dbReference type="Proteomes" id="UP000705283"/>
    </source>
</evidence>
<protein>
    <submittedName>
        <fullName evidence="2">DUF4034 domain-containing protein</fullName>
    </submittedName>
</protein>
<dbReference type="Pfam" id="PF13226">
    <property type="entry name" value="DUF4034"/>
    <property type="match status" value="1"/>
</dbReference>
<sequence length="680" mass="76517">MQQPDKQDNIAKAQMLLATRRFLKLDEWLLSQMRGWQNQSEADNAYGLMMHPDTLFSKEETAVQRLEILGDWQQQYPTSYHAHCMLGMFWHEQAWVIRNEHGPEHEVEDSQWLGAQLCCDYAVISFLNAIACHPRPTHAFRHMMNLSGGFGEPYWLRALFAGKQPKPLHEQFNIQGSQVWQQGVAYLYQIGVAPVTHWPQQLPAALQNTRRHEEDALDYWLRMAMSVRHSDVGSMESYLLFHSSYWGGNDERQNQIIDGPLCAEFSDEERNQFRANALLEALGGDIADRDSPRAAQLQQQLATLLAQPLEPATRIALLNLAGTCIAYWQDDDHAGLQVYADLFAVSPQAMPGKFAALFISRAVLANEQSIDQQPEALSVLTSLLIRAINRADDPLLTAFAAAALQYGLYGLPHDPDLSEALMDRAASLMQQQHVIESVGKDLLVLAHDMAINDDIEATHYLMTEMARRGSALHSYELFFFYRNAWHQDVPEALHNDSNALDCVLSAARSGLVPAMFSCANALREGLGGDVDYQQAMQWYQRASDAGHTSADYWRASCALDLGSEAEKRQAVDISLPAILANVEHPERFEAAYTLGMAWMQGIGTKKNKYIAWQLMNFVLELNPESEPARQAVNELEGSLRARMGLWQDKRKVEGADFTAAYRQSSAPALPDEQPVAENRD</sequence>
<dbReference type="InterPro" id="IPR006597">
    <property type="entry name" value="Sel1-like"/>
</dbReference>
<dbReference type="AlphaFoldDB" id="A0AA40X1S8"/>
<dbReference type="SMART" id="SM00671">
    <property type="entry name" value="SEL1"/>
    <property type="match status" value="2"/>
</dbReference>
<evidence type="ECO:0000313" key="2">
    <source>
        <dbReference type="EMBL" id="MBF6636572.1"/>
    </source>
</evidence>
<proteinExistence type="predicted"/>
<name>A0AA40X1S8_9GAMM</name>
<dbReference type="RefSeq" id="WP_194977807.1">
    <property type="nucleotide sequence ID" value="NZ_JADMKS010000003.1"/>
</dbReference>
<dbReference type="InterPro" id="IPR025115">
    <property type="entry name" value="DUF4034"/>
</dbReference>
<dbReference type="SUPFAM" id="SSF81901">
    <property type="entry name" value="HCP-like"/>
    <property type="match status" value="1"/>
</dbReference>
<organism evidence="2 3">
    <name type="scientific">Rouxiella silvae</name>
    <dbReference type="NCBI Taxonomy" id="1646373"/>
    <lineage>
        <taxon>Bacteria</taxon>
        <taxon>Pseudomonadati</taxon>
        <taxon>Pseudomonadota</taxon>
        <taxon>Gammaproteobacteria</taxon>
        <taxon>Enterobacterales</taxon>
        <taxon>Yersiniaceae</taxon>
        <taxon>Rouxiella</taxon>
    </lineage>
</organism>
<evidence type="ECO:0000259" key="1">
    <source>
        <dbReference type="Pfam" id="PF13226"/>
    </source>
</evidence>
<accession>A0AA40X1S8</accession>
<gene>
    <name evidence="2" type="ORF">ITX54_07885</name>
</gene>